<reference evidence="2" key="2">
    <citation type="journal article" date="2023" name="Proc. Natl. Acad. Sci. U.S.A.">
        <title>A global phylogenomic analysis of the shiitake genus Lentinula.</title>
        <authorList>
            <person name="Sierra-Patev S."/>
            <person name="Min B."/>
            <person name="Naranjo-Ortiz M."/>
            <person name="Looney B."/>
            <person name="Konkel Z."/>
            <person name="Slot J.C."/>
            <person name="Sakamoto Y."/>
            <person name="Steenwyk J.L."/>
            <person name="Rokas A."/>
            <person name="Carro J."/>
            <person name="Camarero S."/>
            <person name="Ferreira P."/>
            <person name="Molpeceres G."/>
            <person name="Ruiz-Duenas F.J."/>
            <person name="Serrano A."/>
            <person name="Henrissat B."/>
            <person name="Drula E."/>
            <person name="Hughes K.W."/>
            <person name="Mata J.L."/>
            <person name="Ishikawa N.K."/>
            <person name="Vargas-Isla R."/>
            <person name="Ushijima S."/>
            <person name="Smith C.A."/>
            <person name="Donoghue J."/>
            <person name="Ahrendt S."/>
            <person name="Andreopoulos W."/>
            <person name="He G."/>
            <person name="LaButti K."/>
            <person name="Lipzen A."/>
            <person name="Ng V."/>
            <person name="Riley R."/>
            <person name="Sandor L."/>
            <person name="Barry K."/>
            <person name="Martinez A.T."/>
            <person name="Xiao Y."/>
            <person name="Gibbons J.G."/>
            <person name="Terashima K."/>
            <person name="Grigoriev I.V."/>
            <person name="Hibbett D."/>
        </authorList>
    </citation>
    <scope>NUCLEOTIDE SEQUENCE</scope>
    <source>
        <strain evidence="2">Sp2 HRB7682 ss15</strain>
    </source>
</reference>
<feature type="compositionally biased region" description="Basic and acidic residues" evidence="1">
    <location>
        <begin position="86"/>
        <end position="105"/>
    </location>
</feature>
<evidence type="ECO:0000313" key="2">
    <source>
        <dbReference type="EMBL" id="KAJ4493966.1"/>
    </source>
</evidence>
<feature type="region of interest" description="Disordered" evidence="1">
    <location>
        <begin position="440"/>
        <end position="464"/>
    </location>
</feature>
<dbReference type="EMBL" id="JANVFS010000003">
    <property type="protein sequence ID" value="KAJ4493966.1"/>
    <property type="molecule type" value="Genomic_DNA"/>
</dbReference>
<feature type="compositionally biased region" description="Basic and acidic residues" evidence="1">
    <location>
        <begin position="296"/>
        <end position="310"/>
    </location>
</feature>
<comment type="caution">
    <text evidence="2">The sequence shown here is derived from an EMBL/GenBank/DDBJ whole genome shotgun (WGS) entry which is preliminary data.</text>
</comment>
<organism evidence="2 3">
    <name type="scientific">Lentinula lateritia</name>
    <dbReference type="NCBI Taxonomy" id="40482"/>
    <lineage>
        <taxon>Eukaryota</taxon>
        <taxon>Fungi</taxon>
        <taxon>Dikarya</taxon>
        <taxon>Basidiomycota</taxon>
        <taxon>Agaricomycotina</taxon>
        <taxon>Agaricomycetes</taxon>
        <taxon>Agaricomycetidae</taxon>
        <taxon>Agaricales</taxon>
        <taxon>Marasmiineae</taxon>
        <taxon>Omphalotaceae</taxon>
        <taxon>Lentinula</taxon>
    </lineage>
</organism>
<feature type="region of interest" description="Disordered" evidence="1">
    <location>
        <begin position="296"/>
        <end position="336"/>
    </location>
</feature>
<name>A0A9W9DZT2_9AGAR</name>
<feature type="compositionally biased region" description="Basic residues" evidence="1">
    <location>
        <begin position="311"/>
        <end position="320"/>
    </location>
</feature>
<feature type="region of interest" description="Disordered" evidence="1">
    <location>
        <begin position="1"/>
        <end position="124"/>
    </location>
</feature>
<protein>
    <submittedName>
        <fullName evidence="2">Uncharacterized protein</fullName>
    </submittedName>
</protein>
<accession>A0A9W9DZT2</accession>
<dbReference type="AlphaFoldDB" id="A0A9W9DZT2"/>
<sequence length="564" mass="63509">MVNVRNATQKAAQKDKRKGKKKSAALSQTAQHTPTKAHVRPQPSPEIIPTPTRQQPSLEITPPPKVPKPTRAELQAAYRLMGFSKKSLDFMNDRTRDTPSDDENTRVISVSDDSDSELSSATRGFEPTQVQLGRRKYLLDTAGIEDEDSETEDEGEEEIEEQESDDNEPLSGRTTITASPLKIRISRKDKTEVVEKQTFIFSVPVDDANEEFRLTTPISWADFEYAVANTLGIAPRQVRVAYRFSTTPQSDRSFNHVRNEAQLRELIKDAEVAQKAYAKSRVKTKKKFVVVLKRTGEQSEKPGKDKDGKGKVKTSKKRKRSDSSEEEEEEGMKTKVLSQAQWIAKISEDNHCPDHNRICLKSITSHPQLKSADIATWALMNVAGWTSTTTPPPKLKLDFASKRKPAAPAPTTASVPPGYPYHSPMHYGYAPYGAPGFMQPPASPFKHRSHSGRDEMPSSDPIESTEDVTLFPRLEQWLADLDNSPHGLDNHDFASFSPDFLREKYMRISDLDGLTVNELLEICGGMARGTAKKVLECAARECKVIRKKEKQRLREMEKMPRHYY</sequence>
<gene>
    <name evidence="2" type="ORF">C8J55DRAFT_555360</name>
</gene>
<dbReference type="Proteomes" id="UP001150238">
    <property type="component" value="Unassembled WGS sequence"/>
</dbReference>
<feature type="region of interest" description="Disordered" evidence="1">
    <location>
        <begin position="142"/>
        <end position="177"/>
    </location>
</feature>
<evidence type="ECO:0000313" key="3">
    <source>
        <dbReference type="Proteomes" id="UP001150238"/>
    </source>
</evidence>
<reference evidence="2" key="1">
    <citation type="submission" date="2022-08" db="EMBL/GenBank/DDBJ databases">
        <authorList>
            <consortium name="DOE Joint Genome Institute"/>
            <person name="Min B."/>
            <person name="Riley R."/>
            <person name="Sierra-Patev S."/>
            <person name="Naranjo-Ortiz M."/>
            <person name="Looney B."/>
            <person name="Konkel Z."/>
            <person name="Slot J.C."/>
            <person name="Sakamoto Y."/>
            <person name="Steenwyk J.L."/>
            <person name="Rokas A."/>
            <person name="Carro J."/>
            <person name="Camarero S."/>
            <person name="Ferreira P."/>
            <person name="Molpeceres G."/>
            <person name="Ruiz-Duenas F.J."/>
            <person name="Serrano A."/>
            <person name="Henrissat B."/>
            <person name="Drula E."/>
            <person name="Hughes K.W."/>
            <person name="Mata J.L."/>
            <person name="Ishikawa N.K."/>
            <person name="Vargas-Isla R."/>
            <person name="Ushijima S."/>
            <person name="Smith C.A."/>
            <person name="Ahrendt S."/>
            <person name="Andreopoulos W."/>
            <person name="He G."/>
            <person name="Labutti K."/>
            <person name="Lipzen A."/>
            <person name="Ng V."/>
            <person name="Sandor L."/>
            <person name="Barry K."/>
            <person name="Martinez A.T."/>
            <person name="Xiao Y."/>
            <person name="Gibbons J.G."/>
            <person name="Terashima K."/>
            <person name="Hibbett D.S."/>
            <person name="Grigoriev I.V."/>
        </authorList>
    </citation>
    <scope>NUCLEOTIDE SEQUENCE</scope>
    <source>
        <strain evidence="2">Sp2 HRB7682 ss15</strain>
    </source>
</reference>
<proteinExistence type="predicted"/>
<evidence type="ECO:0000256" key="1">
    <source>
        <dbReference type="SAM" id="MobiDB-lite"/>
    </source>
</evidence>
<feature type="compositionally biased region" description="Acidic residues" evidence="1">
    <location>
        <begin position="143"/>
        <end position="168"/>
    </location>
</feature>